<reference evidence="1" key="1">
    <citation type="submission" date="2020-08" db="EMBL/GenBank/DDBJ databases">
        <title>Ramlibacter sp. GTP1 16S ribosomal RNA gene genome sequencing and assembly.</title>
        <authorList>
            <person name="Kang M."/>
        </authorList>
    </citation>
    <scope>NUCLEOTIDE SEQUENCE</scope>
    <source>
        <strain evidence="1">GTP1</strain>
    </source>
</reference>
<name>A0A923S282_9BURK</name>
<gene>
    <name evidence="1" type="ORF">H8R02_08480</name>
</gene>
<comment type="caution">
    <text evidence="1">The sequence shown here is derived from an EMBL/GenBank/DDBJ whole genome shotgun (WGS) entry which is preliminary data.</text>
</comment>
<accession>A0A923S282</accession>
<dbReference type="EMBL" id="JACORU010000002">
    <property type="protein sequence ID" value="MBC5764483.1"/>
    <property type="molecule type" value="Genomic_DNA"/>
</dbReference>
<organism evidence="1 2">
    <name type="scientific">Ramlibacter albus</name>
    <dbReference type="NCBI Taxonomy" id="2079448"/>
    <lineage>
        <taxon>Bacteria</taxon>
        <taxon>Pseudomonadati</taxon>
        <taxon>Pseudomonadota</taxon>
        <taxon>Betaproteobacteria</taxon>
        <taxon>Burkholderiales</taxon>
        <taxon>Comamonadaceae</taxon>
        <taxon>Ramlibacter</taxon>
    </lineage>
</organism>
<protein>
    <submittedName>
        <fullName evidence="1">Uncharacterized protein</fullName>
    </submittedName>
</protein>
<evidence type="ECO:0000313" key="1">
    <source>
        <dbReference type="EMBL" id="MBC5764483.1"/>
    </source>
</evidence>
<dbReference type="AlphaFoldDB" id="A0A923S282"/>
<sequence>MTTPISGSTAVSPTATTDTLAPADPLAVDQFQAAMAPGGVTDAQVEQAITEGIMRQIILDTQKHLERIKETFRS</sequence>
<dbReference type="Proteomes" id="UP000596827">
    <property type="component" value="Unassembled WGS sequence"/>
</dbReference>
<evidence type="ECO:0000313" key="2">
    <source>
        <dbReference type="Proteomes" id="UP000596827"/>
    </source>
</evidence>
<dbReference type="RefSeq" id="WP_187080953.1">
    <property type="nucleotide sequence ID" value="NZ_JACORU010000002.1"/>
</dbReference>
<keyword evidence="2" id="KW-1185">Reference proteome</keyword>
<proteinExistence type="predicted"/>